<dbReference type="InterPro" id="IPR000719">
    <property type="entry name" value="Prot_kinase_dom"/>
</dbReference>
<keyword evidence="3" id="KW-0808">Transferase</keyword>
<protein>
    <submittedName>
        <fullName evidence="9">ERK3</fullName>
    </submittedName>
</protein>
<evidence type="ECO:0000313" key="9">
    <source>
        <dbReference type="EMBL" id="ARJ54256.1"/>
    </source>
</evidence>
<keyword evidence="2" id="KW-0597">Phosphoprotein</keyword>
<evidence type="ECO:0000256" key="4">
    <source>
        <dbReference type="ARBA" id="ARBA00022741"/>
    </source>
</evidence>
<dbReference type="GO" id="GO:0004707">
    <property type="term" value="F:MAP kinase activity"/>
    <property type="evidence" value="ECO:0007669"/>
    <property type="project" value="InterPro"/>
</dbReference>
<evidence type="ECO:0000256" key="2">
    <source>
        <dbReference type="ARBA" id="ARBA00022553"/>
    </source>
</evidence>
<feature type="domain" description="Protein kinase" evidence="8">
    <location>
        <begin position="19"/>
        <end position="295"/>
    </location>
</feature>
<dbReference type="Gene3D" id="1.10.510.10">
    <property type="entry name" value="Transferase(Phosphotransferase) domain 1"/>
    <property type="match status" value="1"/>
</dbReference>
<organism evidence="9">
    <name type="scientific">Aurelia aurita</name>
    <name type="common">Moon jellyfish</name>
    <name type="synonym">Medusa aurita</name>
    <dbReference type="NCBI Taxonomy" id="6145"/>
    <lineage>
        <taxon>Eukaryota</taxon>
        <taxon>Metazoa</taxon>
        <taxon>Cnidaria</taxon>
        <taxon>Scyphozoa</taxon>
        <taxon>Semaeostomeae</taxon>
        <taxon>Ulmaridae</taxon>
        <taxon>Aurelia</taxon>
    </lineage>
</organism>
<reference evidence="9" key="1">
    <citation type="submission" date="2016-06" db="EMBL/GenBank/DDBJ databases">
        <authorList>
            <person name="Kjaerup R.B."/>
            <person name="Dalgaard T.S."/>
            <person name="Juul-Madsen H.R."/>
        </authorList>
    </citation>
    <scope>NUCLEOTIDE SEQUENCE</scope>
</reference>
<keyword evidence="5" id="KW-0418">Kinase</keyword>
<dbReference type="GO" id="GO:0005524">
    <property type="term" value="F:ATP binding"/>
    <property type="evidence" value="ECO:0007669"/>
    <property type="project" value="UniProtKB-KW"/>
</dbReference>
<evidence type="ECO:0000256" key="3">
    <source>
        <dbReference type="ARBA" id="ARBA00022679"/>
    </source>
</evidence>
<evidence type="ECO:0000256" key="5">
    <source>
        <dbReference type="ARBA" id="ARBA00022777"/>
    </source>
</evidence>
<evidence type="ECO:0000256" key="7">
    <source>
        <dbReference type="ARBA" id="ARBA00023306"/>
    </source>
</evidence>
<dbReference type="EMBL" id="KX424623">
    <property type="protein sequence ID" value="ARJ54256.1"/>
    <property type="molecule type" value="mRNA"/>
</dbReference>
<accession>A0A288W1T2</accession>
<evidence type="ECO:0000256" key="1">
    <source>
        <dbReference type="ARBA" id="ARBA00022527"/>
    </source>
</evidence>
<gene>
    <name evidence="9" type="primary">ERK3</name>
</gene>
<dbReference type="InterPro" id="IPR008350">
    <property type="entry name" value="MAPK_ERK3/4"/>
</dbReference>
<dbReference type="SMART" id="SM00220">
    <property type="entry name" value="S_TKc"/>
    <property type="match status" value="1"/>
</dbReference>
<dbReference type="AlphaFoldDB" id="A0A288W1T2"/>
<dbReference type="InterPro" id="IPR011009">
    <property type="entry name" value="Kinase-like_dom_sf"/>
</dbReference>
<evidence type="ECO:0000256" key="6">
    <source>
        <dbReference type="ARBA" id="ARBA00022840"/>
    </source>
</evidence>
<sequence>MPCREASYMDPRTTLDSQFNDIKLIGSSCSGCVLSAVEKGDKHQKYALKKLSIKRKSHCRVAVREIRMLKRLRHENIVKTSSVRAPNGCEIKDINEDAFHNLDYVYLAEELMDTDLHNILDRSGKLQEKIAKLFLYQTLRGLKYIHSANAIHRDIKPGNLFVNLDDLTLKIGDFGLARVVDPKFDHAGHLTELVSTRYYRAPEVILSPGNYNSSVDVWSSGCVFAEMCTGDVLFPGENDLQQIDCIRSSFHESGRFMANKLTGMSQAGLDFLQKMLRLDPAKRLTASQLLEDPYFGDISDPSDEPVCPKSHAFHIEHEVDDLPLQTLRNMFLKECCPDDYTTQDLHSELFQGFDEDFSFEMSTMDETPFQDTSSGESNDFCSLSSMDNCCPSLLNIMSSTIVDEPYRDPACSEARTDAFLESVSAKSDCSTSGHCSPNFPKVSSFLDVSRCGDAHPNDPRRPFETTVTPIGLKNIPRSFLTSSGLEKEMLLKLSEQASQMNCRLSQLAGGEDLRHNKFNGQFSHWDTIRIWI</sequence>
<name>A0A288W1T2_AURAU</name>
<proteinExistence type="evidence at transcript level"/>
<evidence type="ECO:0000259" key="8">
    <source>
        <dbReference type="PROSITE" id="PS50011"/>
    </source>
</evidence>
<dbReference type="PANTHER" id="PTHR24055">
    <property type="entry name" value="MITOGEN-ACTIVATED PROTEIN KINASE"/>
    <property type="match status" value="1"/>
</dbReference>
<dbReference type="Pfam" id="PF00069">
    <property type="entry name" value="Pkinase"/>
    <property type="match status" value="1"/>
</dbReference>
<reference evidence="9" key="2">
    <citation type="journal article" date="2017" name="Cell. Physiol. Biochem.">
        <title>Regulation of AP-1 by MAPK signaling in metal-stressed sea anemone.</title>
        <authorList>
            <person name="Agmon M."/>
            <person name="Brekhman V."/>
            <person name="Morgenstern D."/>
            <person name="Tamar L."/>
        </authorList>
    </citation>
    <scope>NUCLEOTIDE SEQUENCE</scope>
</reference>
<dbReference type="PRINTS" id="PR01771">
    <property type="entry name" value="ERK3ERK4MAPK"/>
</dbReference>
<keyword evidence="6" id="KW-0067">ATP-binding</keyword>
<dbReference type="PROSITE" id="PS50011">
    <property type="entry name" value="PROTEIN_KINASE_DOM"/>
    <property type="match status" value="1"/>
</dbReference>
<dbReference type="SUPFAM" id="SSF56112">
    <property type="entry name" value="Protein kinase-like (PK-like)"/>
    <property type="match status" value="1"/>
</dbReference>
<dbReference type="Gene3D" id="3.30.200.20">
    <property type="entry name" value="Phosphorylase Kinase, domain 1"/>
    <property type="match status" value="1"/>
</dbReference>
<keyword evidence="1" id="KW-0723">Serine/threonine-protein kinase</keyword>
<dbReference type="FunFam" id="1.10.510.10:FF:000624">
    <property type="entry name" value="Mitogen-activated protein kinase"/>
    <property type="match status" value="1"/>
</dbReference>
<keyword evidence="4" id="KW-0547">Nucleotide-binding</keyword>
<keyword evidence="7" id="KW-0131">Cell cycle</keyword>
<dbReference type="InterPro" id="IPR050117">
    <property type="entry name" value="MAPK"/>
</dbReference>